<comment type="caution">
    <text evidence="1">The sequence shown here is derived from an EMBL/GenBank/DDBJ whole genome shotgun (WGS) entry which is preliminary data.</text>
</comment>
<accession>A0ACA9QB26</accession>
<proteinExistence type="predicted"/>
<name>A0ACA9QB26_9GLOM</name>
<reference evidence="1" key="1">
    <citation type="submission" date="2021-06" db="EMBL/GenBank/DDBJ databases">
        <authorList>
            <person name="Kallberg Y."/>
            <person name="Tangrot J."/>
            <person name="Rosling A."/>
        </authorList>
    </citation>
    <scope>NUCLEOTIDE SEQUENCE</scope>
    <source>
        <strain evidence="1">IL203A</strain>
    </source>
</reference>
<dbReference type="Proteomes" id="UP000789702">
    <property type="component" value="Unassembled WGS sequence"/>
</dbReference>
<gene>
    <name evidence="1" type="ORF">DHETER_LOCUS14225</name>
</gene>
<organism evidence="1 2">
    <name type="scientific">Dentiscutata heterogama</name>
    <dbReference type="NCBI Taxonomy" id="1316150"/>
    <lineage>
        <taxon>Eukaryota</taxon>
        <taxon>Fungi</taxon>
        <taxon>Fungi incertae sedis</taxon>
        <taxon>Mucoromycota</taxon>
        <taxon>Glomeromycotina</taxon>
        <taxon>Glomeromycetes</taxon>
        <taxon>Diversisporales</taxon>
        <taxon>Gigasporaceae</taxon>
        <taxon>Dentiscutata</taxon>
    </lineage>
</organism>
<protein>
    <submittedName>
        <fullName evidence="1">15438_t:CDS:1</fullName>
    </submittedName>
</protein>
<evidence type="ECO:0000313" key="1">
    <source>
        <dbReference type="EMBL" id="CAG8743980.1"/>
    </source>
</evidence>
<sequence>QIPATHNKYDDVVYKLSLCILRLDKKNEFGRVKIFIKYFKSLSNSGPKKGKQDYKILANEIENELSEKLFSSIDQI</sequence>
<feature type="non-terminal residue" evidence="1">
    <location>
        <position position="1"/>
    </location>
</feature>
<keyword evidence="2" id="KW-1185">Reference proteome</keyword>
<dbReference type="EMBL" id="CAJVPU010042633">
    <property type="protein sequence ID" value="CAG8743980.1"/>
    <property type="molecule type" value="Genomic_DNA"/>
</dbReference>
<evidence type="ECO:0000313" key="2">
    <source>
        <dbReference type="Proteomes" id="UP000789702"/>
    </source>
</evidence>